<keyword evidence="3" id="KW-1185">Reference proteome</keyword>
<gene>
    <name evidence="2" type="ORF">GCM10010287_09860</name>
</gene>
<accession>A0ABQ2TSA7</accession>
<protein>
    <recommendedName>
        <fullName evidence="1">DUF1330 domain-containing protein</fullName>
    </recommendedName>
</protein>
<dbReference type="Gene3D" id="3.30.70.100">
    <property type="match status" value="1"/>
</dbReference>
<dbReference type="PANTHER" id="PTHR40257:SF1">
    <property type="entry name" value="DUF1330 DOMAIN-CONTAINING PROTEIN"/>
    <property type="match status" value="1"/>
</dbReference>
<dbReference type="EMBL" id="BMTZ01000002">
    <property type="protein sequence ID" value="GGT39138.1"/>
    <property type="molecule type" value="Genomic_DNA"/>
</dbReference>
<evidence type="ECO:0000313" key="3">
    <source>
        <dbReference type="Proteomes" id="UP000629911"/>
    </source>
</evidence>
<name>A0ABQ2TSA7_9ACTN</name>
<dbReference type="InterPro" id="IPR011008">
    <property type="entry name" value="Dimeric_a/b-barrel"/>
</dbReference>
<organism evidence="2 3">
    <name type="scientific">Streptomyces variabilis</name>
    <dbReference type="NCBI Taxonomy" id="67372"/>
    <lineage>
        <taxon>Bacteria</taxon>
        <taxon>Bacillati</taxon>
        <taxon>Actinomycetota</taxon>
        <taxon>Actinomycetes</taxon>
        <taxon>Kitasatosporales</taxon>
        <taxon>Streptomycetaceae</taxon>
        <taxon>Streptomyces</taxon>
        <taxon>Streptomyces griseoincarnatus group</taxon>
    </lineage>
</organism>
<sequence length="135" mass="14745">MPALEDREASMAVDPSGAALAALRAHAPDEPVVMLNLLRFAPGGRDSYQEYSRRAAPFLQRYGGELLYAGDGGTPLVAEDGQAWDAVLLVRYPSREAFSRMVSDPEYQRITALRSQALAEAVLQPTAPWTRPGRD</sequence>
<dbReference type="Proteomes" id="UP000629911">
    <property type="component" value="Unassembled WGS sequence"/>
</dbReference>
<reference evidence="3" key="1">
    <citation type="journal article" date="2019" name="Int. J. Syst. Evol. Microbiol.">
        <title>The Global Catalogue of Microorganisms (GCM) 10K type strain sequencing project: providing services to taxonomists for standard genome sequencing and annotation.</title>
        <authorList>
            <consortium name="The Broad Institute Genomics Platform"/>
            <consortium name="The Broad Institute Genome Sequencing Center for Infectious Disease"/>
            <person name="Wu L."/>
            <person name="Ma J."/>
        </authorList>
    </citation>
    <scope>NUCLEOTIDE SEQUENCE [LARGE SCALE GENOMIC DNA]</scope>
    <source>
        <strain evidence="3">JCM 4422</strain>
    </source>
</reference>
<dbReference type="SUPFAM" id="SSF54909">
    <property type="entry name" value="Dimeric alpha+beta barrel"/>
    <property type="match status" value="1"/>
</dbReference>
<evidence type="ECO:0000313" key="2">
    <source>
        <dbReference type="EMBL" id="GGT39138.1"/>
    </source>
</evidence>
<feature type="domain" description="DUF1330" evidence="1">
    <location>
        <begin position="46"/>
        <end position="118"/>
    </location>
</feature>
<dbReference type="PANTHER" id="PTHR40257">
    <property type="match status" value="1"/>
</dbReference>
<dbReference type="Pfam" id="PF07045">
    <property type="entry name" value="DUF1330"/>
    <property type="match status" value="1"/>
</dbReference>
<comment type="caution">
    <text evidence="2">The sequence shown here is derived from an EMBL/GenBank/DDBJ whole genome shotgun (WGS) entry which is preliminary data.</text>
</comment>
<dbReference type="InterPro" id="IPR010753">
    <property type="entry name" value="DUF1330"/>
</dbReference>
<proteinExistence type="predicted"/>
<evidence type="ECO:0000259" key="1">
    <source>
        <dbReference type="Pfam" id="PF07045"/>
    </source>
</evidence>